<gene>
    <name evidence="1" type="ORF">LVIROSA_LOCUS21360</name>
</gene>
<accession>A0AAU9ND87</accession>
<dbReference type="AlphaFoldDB" id="A0AAU9ND87"/>
<comment type="caution">
    <text evidence="1">The sequence shown here is derived from an EMBL/GenBank/DDBJ whole genome shotgun (WGS) entry which is preliminary data.</text>
</comment>
<name>A0AAU9ND87_9ASTR</name>
<keyword evidence="2" id="KW-1185">Reference proteome</keyword>
<sequence>MIDLFNYLIFAVDIKLNGKEAYSSKINVRYIGDKSKTEKCRTRLGQEKSRGDVNFKRFCASYPTAL</sequence>
<evidence type="ECO:0000313" key="2">
    <source>
        <dbReference type="Proteomes" id="UP001157418"/>
    </source>
</evidence>
<reference evidence="1 2" key="1">
    <citation type="submission" date="2022-01" db="EMBL/GenBank/DDBJ databases">
        <authorList>
            <person name="Xiong W."/>
            <person name="Schranz E."/>
        </authorList>
    </citation>
    <scope>NUCLEOTIDE SEQUENCE [LARGE SCALE GENOMIC DNA]</scope>
</reference>
<protein>
    <submittedName>
        <fullName evidence="1">Uncharacterized protein</fullName>
    </submittedName>
</protein>
<evidence type="ECO:0000313" key="1">
    <source>
        <dbReference type="EMBL" id="CAH1434880.1"/>
    </source>
</evidence>
<dbReference type="Proteomes" id="UP001157418">
    <property type="component" value="Unassembled WGS sequence"/>
</dbReference>
<dbReference type="EMBL" id="CAKMRJ010004022">
    <property type="protein sequence ID" value="CAH1434880.1"/>
    <property type="molecule type" value="Genomic_DNA"/>
</dbReference>
<organism evidence="1 2">
    <name type="scientific">Lactuca virosa</name>
    <dbReference type="NCBI Taxonomy" id="75947"/>
    <lineage>
        <taxon>Eukaryota</taxon>
        <taxon>Viridiplantae</taxon>
        <taxon>Streptophyta</taxon>
        <taxon>Embryophyta</taxon>
        <taxon>Tracheophyta</taxon>
        <taxon>Spermatophyta</taxon>
        <taxon>Magnoliopsida</taxon>
        <taxon>eudicotyledons</taxon>
        <taxon>Gunneridae</taxon>
        <taxon>Pentapetalae</taxon>
        <taxon>asterids</taxon>
        <taxon>campanulids</taxon>
        <taxon>Asterales</taxon>
        <taxon>Asteraceae</taxon>
        <taxon>Cichorioideae</taxon>
        <taxon>Cichorieae</taxon>
        <taxon>Lactucinae</taxon>
        <taxon>Lactuca</taxon>
    </lineage>
</organism>
<proteinExistence type="predicted"/>